<dbReference type="InterPro" id="IPR020904">
    <property type="entry name" value="Sc_DH/Rdtase_CS"/>
</dbReference>
<protein>
    <submittedName>
        <fullName evidence="4">NADP-dependent 3-hydroxy acid dehydrogenase YdfG</fullName>
    </submittedName>
</protein>
<keyword evidence="5" id="KW-1185">Reference proteome</keyword>
<evidence type="ECO:0000313" key="5">
    <source>
        <dbReference type="Proteomes" id="UP001180715"/>
    </source>
</evidence>
<dbReference type="PROSITE" id="PS00061">
    <property type="entry name" value="ADH_SHORT"/>
    <property type="match status" value="1"/>
</dbReference>
<comment type="caution">
    <text evidence="4">The sequence shown here is derived from an EMBL/GenBank/DDBJ whole genome shotgun (WGS) entry which is preliminary data.</text>
</comment>
<accession>A0ABU1YWR7</accession>
<dbReference type="PRINTS" id="PR00081">
    <property type="entry name" value="GDHRDH"/>
</dbReference>
<dbReference type="PANTHER" id="PTHR44196">
    <property type="entry name" value="DEHYDROGENASE/REDUCTASE SDR FAMILY MEMBER 7B"/>
    <property type="match status" value="1"/>
</dbReference>
<dbReference type="Pfam" id="PF00106">
    <property type="entry name" value="adh_short"/>
    <property type="match status" value="2"/>
</dbReference>
<dbReference type="NCBIfam" id="NF006073">
    <property type="entry name" value="PRK08219.1"/>
    <property type="match status" value="1"/>
</dbReference>
<dbReference type="RefSeq" id="WP_310245213.1">
    <property type="nucleotide sequence ID" value="NZ_JAVDXX010000001.1"/>
</dbReference>
<dbReference type="PRINTS" id="PR00080">
    <property type="entry name" value="SDRFAMILY"/>
</dbReference>
<evidence type="ECO:0000256" key="1">
    <source>
        <dbReference type="ARBA" id="ARBA00006484"/>
    </source>
</evidence>
<proteinExistence type="inferred from homology"/>
<dbReference type="Gene3D" id="3.40.50.720">
    <property type="entry name" value="NAD(P)-binding Rossmann-like Domain"/>
    <property type="match status" value="1"/>
</dbReference>
<name>A0ABU1YWR7_9MICC</name>
<sequence>MSTSHGSVAESAEAAESGRPVALITGASRGIGLAIARELSSTHDLILGASSKDSLADVLAEFPGARPFIAELTDKDAIARAVADAGFGGGSGAGGSGEGATASGFGEGADALPRLDVLVHSAGVADGETVAETPWDVYERVFSVNVFAVAELTRLLLPALRAARGQVVTINSGSGYFSGVGAAVYSGSKFALRAFSDALREEERGSVRVTSIHPGRVDTDMQVELQASYGNHDYNGSLYIRPESVAATVRLAVDATPEAMIENLAIRPVHK</sequence>
<evidence type="ECO:0000256" key="2">
    <source>
        <dbReference type="ARBA" id="ARBA00023002"/>
    </source>
</evidence>
<keyword evidence="2" id="KW-0560">Oxidoreductase</keyword>
<evidence type="ECO:0000313" key="4">
    <source>
        <dbReference type="EMBL" id="MDR7292797.1"/>
    </source>
</evidence>
<dbReference type="PANTHER" id="PTHR44196:SF1">
    <property type="entry name" value="DEHYDROGENASE_REDUCTASE SDR FAMILY MEMBER 7B"/>
    <property type="match status" value="1"/>
</dbReference>
<gene>
    <name evidence="4" type="ORF">J2S67_000065</name>
</gene>
<dbReference type="Proteomes" id="UP001180715">
    <property type="component" value="Unassembled WGS sequence"/>
</dbReference>
<dbReference type="InterPro" id="IPR036291">
    <property type="entry name" value="NAD(P)-bd_dom_sf"/>
</dbReference>
<dbReference type="EMBL" id="JAVDXX010000001">
    <property type="protein sequence ID" value="MDR7292797.1"/>
    <property type="molecule type" value="Genomic_DNA"/>
</dbReference>
<dbReference type="InterPro" id="IPR002347">
    <property type="entry name" value="SDR_fam"/>
</dbReference>
<reference evidence="4" key="1">
    <citation type="submission" date="2023-07" db="EMBL/GenBank/DDBJ databases">
        <title>Sequencing the genomes of 1000 actinobacteria strains.</title>
        <authorList>
            <person name="Klenk H.-P."/>
        </authorList>
    </citation>
    <scope>NUCLEOTIDE SEQUENCE</scope>
    <source>
        <strain evidence="4">DSM 13068</strain>
    </source>
</reference>
<evidence type="ECO:0000256" key="3">
    <source>
        <dbReference type="RuleBase" id="RU000363"/>
    </source>
</evidence>
<comment type="similarity">
    <text evidence="1 3">Belongs to the short-chain dehydrogenases/reductases (SDR) family.</text>
</comment>
<organism evidence="4 5">
    <name type="scientific">Pseudoglutamicibacter albus</name>
    <dbReference type="NCBI Taxonomy" id="98671"/>
    <lineage>
        <taxon>Bacteria</taxon>
        <taxon>Bacillati</taxon>
        <taxon>Actinomycetota</taxon>
        <taxon>Actinomycetes</taxon>
        <taxon>Micrococcales</taxon>
        <taxon>Micrococcaceae</taxon>
        <taxon>Pseudoglutamicibacter</taxon>
    </lineage>
</organism>
<dbReference type="SUPFAM" id="SSF51735">
    <property type="entry name" value="NAD(P)-binding Rossmann-fold domains"/>
    <property type="match status" value="1"/>
</dbReference>